<name>A0AAU7PHE4_9CAUD</name>
<dbReference type="PROSITE" id="PS51257">
    <property type="entry name" value="PROKAR_LIPOPROTEIN"/>
    <property type="match status" value="1"/>
</dbReference>
<dbReference type="EMBL" id="PP777464">
    <property type="protein sequence ID" value="XBS49592.1"/>
    <property type="molecule type" value="Genomic_DNA"/>
</dbReference>
<sequence length="152" mass="18129">MFKHFLVITAVVFSTSCFVAPVHAEDQRQTIKTIGTGKAQPKRTAEEYMPEMRERYRQQYREKHANDKPIKKHKWNVVKSPSFCAGYAKVKDEQHNKQYYKDMYTFYDSRISDDDMMAAKVDKEEFLQGYDMTDDDKIMECVEVYEKYRGFE</sequence>
<evidence type="ECO:0000313" key="1">
    <source>
        <dbReference type="EMBL" id="XBS49592.1"/>
    </source>
</evidence>
<accession>A0AAU7PHE4</accession>
<evidence type="ECO:0008006" key="2">
    <source>
        <dbReference type="Google" id="ProtNLM"/>
    </source>
</evidence>
<protein>
    <recommendedName>
        <fullName evidence="2">Lipoprotein</fullName>
    </recommendedName>
</protein>
<organism evidence="1">
    <name type="scientific">Escherichia phage fEgEco12</name>
    <dbReference type="NCBI Taxonomy" id="3158837"/>
    <lineage>
        <taxon>Viruses</taxon>
        <taxon>Duplodnaviria</taxon>
        <taxon>Heunggongvirae</taxon>
        <taxon>Uroviricota</taxon>
        <taxon>Caudoviricetes</taxon>
    </lineage>
</organism>
<reference evidence="1" key="1">
    <citation type="submission" date="2024-05" db="EMBL/GenBank/DDBJ databases">
        <authorList>
            <person name="Badawy S."/>
            <person name="Skurnik M."/>
        </authorList>
    </citation>
    <scope>NUCLEOTIDE SEQUENCE</scope>
</reference>
<proteinExistence type="predicted"/>